<organism evidence="4 5">
    <name type="scientific">Cannabis sativa</name>
    <name type="common">Hemp</name>
    <name type="synonym">Marijuana</name>
    <dbReference type="NCBI Taxonomy" id="3483"/>
    <lineage>
        <taxon>Eukaryota</taxon>
        <taxon>Viridiplantae</taxon>
        <taxon>Streptophyta</taxon>
        <taxon>Embryophyta</taxon>
        <taxon>Tracheophyta</taxon>
        <taxon>Spermatophyta</taxon>
        <taxon>Magnoliopsida</taxon>
        <taxon>eudicotyledons</taxon>
        <taxon>Gunneridae</taxon>
        <taxon>Pentapetalae</taxon>
        <taxon>rosids</taxon>
        <taxon>fabids</taxon>
        <taxon>Rosales</taxon>
        <taxon>Cannabaceae</taxon>
        <taxon>Cannabis</taxon>
    </lineage>
</organism>
<reference evidence="4 5" key="1">
    <citation type="journal article" date="2020" name="bioRxiv">
        <title>Sequence and annotation of 42 cannabis genomes reveals extensive copy number variation in cannabinoid synthesis and pathogen resistance genes.</title>
        <authorList>
            <person name="Mckernan K.J."/>
            <person name="Helbert Y."/>
            <person name="Kane L.T."/>
            <person name="Ebling H."/>
            <person name="Zhang L."/>
            <person name="Liu B."/>
            <person name="Eaton Z."/>
            <person name="Mclaughlin S."/>
            <person name="Kingan S."/>
            <person name="Baybayan P."/>
            <person name="Concepcion G."/>
            <person name="Jordan M."/>
            <person name="Riva A."/>
            <person name="Barbazuk W."/>
            <person name="Harkins T."/>
        </authorList>
    </citation>
    <scope>NUCLEOTIDE SEQUENCE [LARGE SCALE GENOMIC DNA]</scope>
    <source>
        <strain evidence="5">cv. Jamaican Lion 4</strain>
        <tissue evidence="4">Leaf</tissue>
    </source>
</reference>
<dbReference type="PANTHER" id="PTHR27005:SF522">
    <property type="entry name" value="NON-FUNCTIONAL PSEUDOKINASE ZED1-LIKE"/>
    <property type="match status" value="1"/>
</dbReference>
<proteinExistence type="predicted"/>
<dbReference type="Gene3D" id="1.10.510.10">
    <property type="entry name" value="Transferase(Phosphotransferase) domain 1"/>
    <property type="match status" value="3"/>
</dbReference>
<name>A0A7J6E5V7_CANSA</name>
<dbReference type="EMBL" id="JAATIP010000290">
    <property type="protein sequence ID" value="KAF4353726.1"/>
    <property type="molecule type" value="Genomic_DNA"/>
</dbReference>
<dbReference type="InterPro" id="IPR045274">
    <property type="entry name" value="WAK-like"/>
</dbReference>
<dbReference type="GO" id="GO:0004674">
    <property type="term" value="F:protein serine/threonine kinase activity"/>
    <property type="evidence" value="ECO:0007669"/>
    <property type="project" value="TreeGrafter"/>
</dbReference>
<dbReference type="InterPro" id="IPR011009">
    <property type="entry name" value="Kinase-like_dom_sf"/>
</dbReference>
<dbReference type="Gene3D" id="3.30.200.20">
    <property type="entry name" value="Phosphorylase Kinase, domain 1"/>
    <property type="match status" value="3"/>
</dbReference>
<dbReference type="AlphaFoldDB" id="A0A7J6E5V7"/>
<gene>
    <name evidence="4" type="ORF">F8388_024295</name>
</gene>
<evidence type="ECO:0000256" key="2">
    <source>
        <dbReference type="ARBA" id="ARBA00022840"/>
    </source>
</evidence>
<dbReference type="PANTHER" id="PTHR27005">
    <property type="entry name" value="WALL-ASSOCIATED RECEPTOR KINASE-LIKE 21"/>
    <property type="match status" value="1"/>
</dbReference>
<sequence>MNGFFLRNGGAVLEQTIRLFNGKSNPLRSYSSQQFNNATNNFHDTTFIHLHGNYGLYKGVIHDDDDSEEIATEVAVASQMSNHKNVLKLLGYCLDSKFPMLVYEFPVHGNLSHFLIDGNNSKEPPPPRLPFESRLRTGIGIANALAYLHHGHSKTFIHREIFKEAVYLDQDYGAKLFDFQSSIPIPDGETHVDVDLIEGTMGHMSPESLRHMADSAATTHNSCSCDYWFDAWKNELKDNTLGEEGEEETRLQIMECAKLVEKGNNKNKSTREEDGLFMKNGGAVLEQTILLFNGKSNPLRSYSSHELNKATHNFNPSQIIHASLNYTLYKGSVIVNDDDEEEISVKMFFPKFNNERHLKMIANEVAVASQMSNHRNVLKLLGYCLDSELPMLVYELPFHGNLLHISELAGQAPFERKLKICIGIANAISYLHHGHSKTFINRDIRRGQVFLDKDYNAKLCSFYASIPIPEGETHVDADFFGTKGFTPPEVAKYGRYTERSDVYDFGILLSELLTGKTWGQILWDITDGSSNYDWNGKLKHELETNALVEEEEEENEEIRDAYWFDDWKHELKVNTLRVEGEEVIKECAKLVERCIKENVDGRSDMVENIKSCTKKEEKNGFFIKNGGAVLEQTIRLFNGKSNPLRSYSSQQLKNATNNFHDNRFIYESGFYKLYKGVIHDDDEDCEICVKTYHDFVDLEMIATEVAVGSQMSNHNNVLKLLGYCLDTELPMLVYDHFPIQGKLSRFLLQRNKESPPRLPFETKLRIGIGVANAVAYLHHGHSKTFINRDIHSRQVLLEKDYGPKLFNFFASIPIPEGETHVDADVFGTYGFVSPEAAVHGRFTERSDAYAFGVLLSELLTGKSWPYMADPATWIDGPCAYWFDAWKNELKVNTLREEREEETRLQIMECAKLVEMCIKENVDERPDMVEVAKALIFIKTNKTLLP</sequence>
<feature type="domain" description="Protein kinase" evidence="3">
    <location>
        <begin position="314"/>
        <end position="622"/>
    </location>
</feature>
<comment type="caution">
    <text evidence="4">The sequence shown here is derived from an EMBL/GenBank/DDBJ whole genome shotgun (WGS) entry which is preliminary data.</text>
</comment>
<keyword evidence="2" id="KW-0067">ATP-binding</keyword>
<dbReference type="GO" id="GO:0005524">
    <property type="term" value="F:ATP binding"/>
    <property type="evidence" value="ECO:0007669"/>
    <property type="project" value="UniProtKB-KW"/>
</dbReference>
<feature type="domain" description="Protein kinase" evidence="3">
    <location>
        <begin position="1"/>
        <end position="315"/>
    </location>
</feature>
<feature type="domain" description="Protein kinase" evidence="3">
    <location>
        <begin position="659"/>
        <end position="937"/>
    </location>
</feature>
<evidence type="ECO:0000313" key="4">
    <source>
        <dbReference type="EMBL" id="KAF4353726.1"/>
    </source>
</evidence>
<evidence type="ECO:0000313" key="5">
    <source>
        <dbReference type="Proteomes" id="UP000525078"/>
    </source>
</evidence>
<dbReference type="PROSITE" id="PS50011">
    <property type="entry name" value="PROTEIN_KINASE_DOM"/>
    <property type="match status" value="3"/>
</dbReference>
<dbReference type="InterPro" id="IPR001245">
    <property type="entry name" value="Ser-Thr/Tyr_kinase_cat_dom"/>
</dbReference>
<dbReference type="GO" id="GO:0005886">
    <property type="term" value="C:plasma membrane"/>
    <property type="evidence" value="ECO:0007669"/>
    <property type="project" value="TreeGrafter"/>
</dbReference>
<dbReference type="InterPro" id="IPR000719">
    <property type="entry name" value="Prot_kinase_dom"/>
</dbReference>
<dbReference type="SUPFAM" id="SSF56112">
    <property type="entry name" value="Protein kinase-like (PK-like)"/>
    <property type="match status" value="3"/>
</dbReference>
<keyword evidence="1" id="KW-0547">Nucleotide-binding</keyword>
<dbReference type="Proteomes" id="UP000525078">
    <property type="component" value="Unassembled WGS sequence"/>
</dbReference>
<evidence type="ECO:0000256" key="1">
    <source>
        <dbReference type="ARBA" id="ARBA00022741"/>
    </source>
</evidence>
<dbReference type="Pfam" id="PF07714">
    <property type="entry name" value="PK_Tyr_Ser-Thr"/>
    <property type="match status" value="3"/>
</dbReference>
<dbReference type="GO" id="GO:0007166">
    <property type="term" value="P:cell surface receptor signaling pathway"/>
    <property type="evidence" value="ECO:0007669"/>
    <property type="project" value="InterPro"/>
</dbReference>
<accession>A0A7J6E5V7</accession>
<evidence type="ECO:0000259" key="3">
    <source>
        <dbReference type="PROSITE" id="PS50011"/>
    </source>
</evidence>
<protein>
    <recommendedName>
        <fullName evidence="3">Protein kinase domain-containing protein</fullName>
    </recommendedName>
</protein>